<feature type="domain" description="HipA-like C-terminal" evidence="4">
    <location>
        <begin position="154"/>
        <end position="396"/>
    </location>
</feature>
<dbReference type="Pfam" id="PF13657">
    <property type="entry name" value="Couple_hipA"/>
    <property type="match status" value="1"/>
</dbReference>
<accession>A0AAE4GA95</accession>
<evidence type="ECO:0000256" key="2">
    <source>
        <dbReference type="ARBA" id="ARBA00022679"/>
    </source>
</evidence>
<sequence>MSAIRHLLVTSYAQAIGNIRCELHRSNFDFYYYPHWQASTGSFPLSPHFALNEKKFAWGATYGFVENLLPEGDARMAVMKYSRLNADNLFAMAHLFGAEPAGAASFFFHSGTAALPSSQAPFLREIDDEEISERIQARHRGVPFAQWDGVWYQSLAGVQDKLQVIWQDERLFLAGGSLASTHILKPEPRGERTPYLVANEHFCMSLAAAVGLEVPRVQIHRLPEAVLLIERFDRLYAPGVDVLQPGRVGRTHIIDACQALDMPSWRKYECLGGHDDRFPKRRHGVSFKKIFGLAPYFEDAPSVKMTIVRWALFNLMIGNSDAHGKNISFHQSANGIMPAPFYDLVSVRVYGDNVLQEMAMAFGDQFMDDQVSETDLLSFAEVADIAAEELMHELVQIANAITEMAPTLTGDVTYTSPERELLGRIAAYASKQAHRLLLIGSER</sequence>
<dbReference type="Pfam" id="PF07804">
    <property type="entry name" value="HipA_C"/>
    <property type="match status" value="1"/>
</dbReference>
<dbReference type="Gene3D" id="1.10.1070.20">
    <property type="match status" value="1"/>
</dbReference>
<keyword evidence="2" id="KW-0808">Transferase</keyword>
<comment type="similarity">
    <text evidence="1">Belongs to the HipA Ser/Thr kinase family.</text>
</comment>
<evidence type="ECO:0000256" key="1">
    <source>
        <dbReference type="ARBA" id="ARBA00010164"/>
    </source>
</evidence>
<evidence type="ECO:0000256" key="3">
    <source>
        <dbReference type="ARBA" id="ARBA00022777"/>
    </source>
</evidence>
<dbReference type="NCBIfam" id="TIGR03071">
    <property type="entry name" value="couple_hipA"/>
    <property type="match status" value="1"/>
</dbReference>
<dbReference type="GO" id="GO:0004674">
    <property type="term" value="F:protein serine/threonine kinase activity"/>
    <property type="evidence" value="ECO:0007669"/>
    <property type="project" value="TreeGrafter"/>
</dbReference>
<protein>
    <submittedName>
        <fullName evidence="6">HipA domain-containing protein</fullName>
    </submittedName>
</protein>
<dbReference type="RefSeq" id="WP_310837954.1">
    <property type="nucleotide sequence ID" value="NZ_JAVLSM010000010.1"/>
</dbReference>
<dbReference type="PANTHER" id="PTHR37419">
    <property type="entry name" value="SERINE/THREONINE-PROTEIN KINASE TOXIN HIPA"/>
    <property type="match status" value="1"/>
</dbReference>
<dbReference type="InterPro" id="IPR012893">
    <property type="entry name" value="HipA-like_C"/>
</dbReference>
<dbReference type="EMBL" id="JAVRAA010000009">
    <property type="protein sequence ID" value="MDT0338744.1"/>
    <property type="molecule type" value="Genomic_DNA"/>
</dbReference>
<feature type="domain" description="HipA N-terminal subdomain 1" evidence="5">
    <location>
        <begin position="9"/>
        <end position="106"/>
    </location>
</feature>
<reference evidence="6" key="1">
    <citation type="submission" date="2023-02" db="EMBL/GenBank/DDBJ databases">
        <title>Description of Herbaspirillum huttiense subsp. nephrolepsisexaltata and Herbaspirillum huttiense subsp. lycopersicon.</title>
        <authorList>
            <person name="Poudel M."/>
            <person name="Sharma A."/>
            <person name="Goss E."/>
            <person name="Tapia J.H."/>
            <person name="Harmon C.M."/>
            <person name="Jones J.B."/>
        </authorList>
    </citation>
    <scope>NUCLEOTIDE SEQUENCE</scope>
    <source>
        <strain evidence="6">NC40101</strain>
    </source>
</reference>
<dbReference type="GO" id="GO:0005829">
    <property type="term" value="C:cytosol"/>
    <property type="evidence" value="ECO:0007669"/>
    <property type="project" value="TreeGrafter"/>
</dbReference>
<name>A0AAE4GA95_9BURK</name>
<organism evidence="6">
    <name type="scientific">Herbaspirillum huttiense subsp. nephrolepidis</name>
    <dbReference type="NCBI Taxonomy" id="3075126"/>
    <lineage>
        <taxon>Bacteria</taxon>
        <taxon>Pseudomonadati</taxon>
        <taxon>Pseudomonadota</taxon>
        <taxon>Betaproteobacteria</taxon>
        <taxon>Burkholderiales</taxon>
        <taxon>Oxalobacteraceae</taxon>
        <taxon>Herbaspirillum</taxon>
    </lineage>
</organism>
<evidence type="ECO:0000259" key="4">
    <source>
        <dbReference type="Pfam" id="PF07804"/>
    </source>
</evidence>
<dbReference type="AlphaFoldDB" id="A0AAE4GA95"/>
<evidence type="ECO:0000313" key="6">
    <source>
        <dbReference type="EMBL" id="MDT0338744.1"/>
    </source>
</evidence>
<gene>
    <name evidence="6" type="ORF">RJN63_18035</name>
</gene>
<comment type="caution">
    <text evidence="6">The sequence shown here is derived from an EMBL/GenBank/DDBJ whole genome shotgun (WGS) entry which is preliminary data.</text>
</comment>
<keyword evidence="3" id="KW-0418">Kinase</keyword>
<evidence type="ECO:0000259" key="5">
    <source>
        <dbReference type="Pfam" id="PF13657"/>
    </source>
</evidence>
<dbReference type="InterPro" id="IPR052028">
    <property type="entry name" value="HipA_Ser/Thr_kinase"/>
</dbReference>
<dbReference type="PANTHER" id="PTHR37419:SF1">
    <property type="entry name" value="SERINE_THREONINE-PROTEIN KINASE TOXIN HIPA"/>
    <property type="match status" value="1"/>
</dbReference>
<proteinExistence type="inferred from homology"/>
<dbReference type="InterPro" id="IPR017508">
    <property type="entry name" value="HipA_N1"/>
</dbReference>